<dbReference type="GO" id="GO:0005509">
    <property type="term" value="F:calcium ion binding"/>
    <property type="evidence" value="ECO:0007669"/>
    <property type="project" value="UniProtKB-UniRule"/>
</dbReference>
<dbReference type="Pfam" id="PF00028">
    <property type="entry name" value="Cadherin"/>
    <property type="match status" value="1"/>
</dbReference>
<evidence type="ECO:0000313" key="7">
    <source>
        <dbReference type="EMBL" id="JAS56413.1"/>
    </source>
</evidence>
<dbReference type="PRINTS" id="PR00205">
    <property type="entry name" value="CADHERIN"/>
</dbReference>
<dbReference type="CDD" id="cd11304">
    <property type="entry name" value="Cadherin_repeat"/>
    <property type="match status" value="2"/>
</dbReference>
<evidence type="ECO:0000256" key="4">
    <source>
        <dbReference type="ARBA" id="ARBA00023136"/>
    </source>
</evidence>
<feature type="domain" description="Cadherin" evidence="6">
    <location>
        <begin position="2"/>
        <end position="67"/>
    </location>
</feature>
<keyword evidence="3 5" id="KW-0106">Calcium</keyword>
<organism evidence="7">
    <name type="scientific">Cuerna arida</name>
    <dbReference type="NCBI Taxonomy" id="1464854"/>
    <lineage>
        <taxon>Eukaryota</taxon>
        <taxon>Metazoa</taxon>
        <taxon>Ecdysozoa</taxon>
        <taxon>Arthropoda</taxon>
        <taxon>Hexapoda</taxon>
        <taxon>Insecta</taxon>
        <taxon>Pterygota</taxon>
        <taxon>Neoptera</taxon>
        <taxon>Paraneoptera</taxon>
        <taxon>Hemiptera</taxon>
        <taxon>Auchenorrhyncha</taxon>
        <taxon>Membracoidea</taxon>
        <taxon>Cicadellidae</taxon>
        <taxon>Cicadellinae</taxon>
        <taxon>Proconiini</taxon>
        <taxon>Cuerna</taxon>
    </lineage>
</organism>
<dbReference type="PROSITE" id="PS50268">
    <property type="entry name" value="CADHERIN_2"/>
    <property type="match status" value="1"/>
</dbReference>
<proteinExistence type="predicted"/>
<evidence type="ECO:0000256" key="2">
    <source>
        <dbReference type="ARBA" id="ARBA00022737"/>
    </source>
</evidence>
<dbReference type="InterPro" id="IPR002126">
    <property type="entry name" value="Cadherin-like_dom"/>
</dbReference>
<dbReference type="InterPro" id="IPR039808">
    <property type="entry name" value="Cadherin"/>
</dbReference>
<protein>
    <recommendedName>
        <fullName evidence="6">Cadherin domain-containing protein</fullName>
    </recommendedName>
</protein>
<keyword evidence="2" id="KW-0677">Repeat</keyword>
<name>A0A1B6G283_9HEMI</name>
<comment type="subcellular location">
    <subcellularLocation>
        <location evidence="1">Membrane</location>
    </subcellularLocation>
</comment>
<dbReference type="AlphaFoldDB" id="A0A1B6G283"/>
<evidence type="ECO:0000259" key="6">
    <source>
        <dbReference type="PROSITE" id="PS50268"/>
    </source>
</evidence>
<evidence type="ECO:0000256" key="1">
    <source>
        <dbReference type="ARBA" id="ARBA00004370"/>
    </source>
</evidence>
<feature type="non-terminal residue" evidence="7">
    <location>
        <position position="105"/>
    </location>
</feature>
<feature type="non-terminal residue" evidence="7">
    <location>
        <position position="1"/>
    </location>
</feature>
<dbReference type="InterPro" id="IPR015919">
    <property type="entry name" value="Cadherin-like_sf"/>
</dbReference>
<dbReference type="PANTHER" id="PTHR24027">
    <property type="entry name" value="CADHERIN-23"/>
    <property type="match status" value="1"/>
</dbReference>
<dbReference type="SMART" id="SM00112">
    <property type="entry name" value="CA"/>
    <property type="match status" value="1"/>
</dbReference>
<dbReference type="SUPFAM" id="SSF49313">
    <property type="entry name" value="Cadherin-like"/>
    <property type="match status" value="2"/>
</dbReference>
<dbReference type="EMBL" id="GECZ01013356">
    <property type="protein sequence ID" value="JAS56413.1"/>
    <property type="molecule type" value="Transcribed_RNA"/>
</dbReference>
<dbReference type="GO" id="GO:0007156">
    <property type="term" value="P:homophilic cell adhesion via plasma membrane adhesion molecules"/>
    <property type="evidence" value="ECO:0007669"/>
    <property type="project" value="InterPro"/>
</dbReference>
<dbReference type="Gene3D" id="2.60.40.60">
    <property type="entry name" value="Cadherins"/>
    <property type="match status" value="2"/>
</dbReference>
<dbReference type="PANTHER" id="PTHR24027:SF442">
    <property type="entry name" value="PROTOCADHERIN-15 ISOFORM X1"/>
    <property type="match status" value="1"/>
</dbReference>
<gene>
    <name evidence="7" type="ORF">g.48575</name>
</gene>
<sequence length="105" mass="11704">WFKIVEGDPQGNFMMGGDQGSVLLANQLDCELRSEYNLTIAVTNGLHTSFTQLQVNVLDINEHRPQFSQQEYIVNVSESVTIGHLVVNIEAVDADLGDEVVYDLH</sequence>
<dbReference type="GO" id="GO:0016477">
    <property type="term" value="P:cell migration"/>
    <property type="evidence" value="ECO:0007669"/>
    <property type="project" value="TreeGrafter"/>
</dbReference>
<accession>A0A1B6G283</accession>
<keyword evidence="4" id="KW-0472">Membrane</keyword>
<evidence type="ECO:0000256" key="5">
    <source>
        <dbReference type="PROSITE-ProRule" id="PRU00043"/>
    </source>
</evidence>
<dbReference type="GO" id="GO:0008013">
    <property type="term" value="F:beta-catenin binding"/>
    <property type="evidence" value="ECO:0007669"/>
    <property type="project" value="TreeGrafter"/>
</dbReference>
<evidence type="ECO:0000256" key="3">
    <source>
        <dbReference type="ARBA" id="ARBA00022837"/>
    </source>
</evidence>
<reference evidence="7" key="1">
    <citation type="submission" date="2015-11" db="EMBL/GenBank/DDBJ databases">
        <title>De novo transcriptome assembly of four potential Pierce s Disease insect vectors from Arizona vineyards.</title>
        <authorList>
            <person name="Tassone E.E."/>
        </authorList>
    </citation>
    <scope>NUCLEOTIDE SEQUENCE</scope>
</reference>
<dbReference type="GO" id="GO:0045296">
    <property type="term" value="F:cadherin binding"/>
    <property type="evidence" value="ECO:0007669"/>
    <property type="project" value="TreeGrafter"/>
</dbReference>
<dbReference type="GO" id="GO:0016342">
    <property type="term" value="C:catenin complex"/>
    <property type="evidence" value="ECO:0007669"/>
    <property type="project" value="TreeGrafter"/>
</dbReference>